<dbReference type="AlphaFoldDB" id="A0A813DUH6"/>
<feature type="non-terminal residue" evidence="2">
    <location>
        <position position="1"/>
    </location>
</feature>
<name>A0A813DUH6_POLGL</name>
<feature type="region of interest" description="Disordered" evidence="1">
    <location>
        <begin position="1"/>
        <end position="21"/>
    </location>
</feature>
<organism evidence="2 3">
    <name type="scientific">Polarella glacialis</name>
    <name type="common">Dinoflagellate</name>
    <dbReference type="NCBI Taxonomy" id="89957"/>
    <lineage>
        <taxon>Eukaryota</taxon>
        <taxon>Sar</taxon>
        <taxon>Alveolata</taxon>
        <taxon>Dinophyceae</taxon>
        <taxon>Suessiales</taxon>
        <taxon>Suessiaceae</taxon>
        <taxon>Polarella</taxon>
    </lineage>
</organism>
<keyword evidence="3" id="KW-1185">Reference proteome</keyword>
<evidence type="ECO:0000256" key="1">
    <source>
        <dbReference type="SAM" id="MobiDB-lite"/>
    </source>
</evidence>
<protein>
    <submittedName>
        <fullName evidence="2">Uncharacterized protein</fullName>
    </submittedName>
</protein>
<evidence type="ECO:0000313" key="2">
    <source>
        <dbReference type="EMBL" id="CAE8590198.1"/>
    </source>
</evidence>
<proteinExistence type="predicted"/>
<sequence>LGYPGQTSSHPSSGGTSSRPAAVLRVPEDFGGMCLAGLSLAETLSQQFPGARIHIGAPDVLRPQEPCRASRPSAERAVPSAESRPGAAGPADRLTDYMLSLQRLLEEDKARG</sequence>
<feature type="compositionally biased region" description="Low complexity" evidence="1">
    <location>
        <begin position="1"/>
        <end position="18"/>
    </location>
</feature>
<comment type="caution">
    <text evidence="2">The sequence shown here is derived from an EMBL/GenBank/DDBJ whole genome shotgun (WGS) entry which is preliminary data.</text>
</comment>
<feature type="region of interest" description="Disordered" evidence="1">
    <location>
        <begin position="62"/>
        <end position="93"/>
    </location>
</feature>
<evidence type="ECO:0000313" key="3">
    <source>
        <dbReference type="Proteomes" id="UP000654075"/>
    </source>
</evidence>
<reference evidence="2" key="1">
    <citation type="submission" date="2021-02" db="EMBL/GenBank/DDBJ databases">
        <authorList>
            <person name="Dougan E. K."/>
            <person name="Rhodes N."/>
            <person name="Thang M."/>
            <person name="Chan C."/>
        </authorList>
    </citation>
    <scope>NUCLEOTIDE SEQUENCE</scope>
</reference>
<dbReference type="Proteomes" id="UP000654075">
    <property type="component" value="Unassembled WGS sequence"/>
</dbReference>
<gene>
    <name evidence="2" type="ORF">PGLA1383_LOCUS8923</name>
</gene>
<dbReference type="EMBL" id="CAJNNV010004125">
    <property type="protein sequence ID" value="CAE8590198.1"/>
    <property type="molecule type" value="Genomic_DNA"/>
</dbReference>
<accession>A0A813DUH6</accession>